<gene>
    <name evidence="1" type="ORF">PMAYCL1PPCAC_05657</name>
</gene>
<protein>
    <submittedName>
        <fullName evidence="1">Uncharacterized protein</fullName>
    </submittedName>
</protein>
<dbReference type="Proteomes" id="UP001328107">
    <property type="component" value="Unassembled WGS sequence"/>
</dbReference>
<dbReference type="AlphaFoldDB" id="A0AAN5CA46"/>
<dbReference type="EMBL" id="BTRK01000002">
    <property type="protein sequence ID" value="GMR35462.1"/>
    <property type="molecule type" value="Genomic_DNA"/>
</dbReference>
<evidence type="ECO:0000313" key="1">
    <source>
        <dbReference type="EMBL" id="GMR35462.1"/>
    </source>
</evidence>
<keyword evidence="2" id="KW-1185">Reference proteome</keyword>
<accession>A0AAN5CA46</accession>
<name>A0AAN5CA46_9BILA</name>
<organism evidence="1 2">
    <name type="scientific">Pristionchus mayeri</name>
    <dbReference type="NCBI Taxonomy" id="1317129"/>
    <lineage>
        <taxon>Eukaryota</taxon>
        <taxon>Metazoa</taxon>
        <taxon>Ecdysozoa</taxon>
        <taxon>Nematoda</taxon>
        <taxon>Chromadorea</taxon>
        <taxon>Rhabditida</taxon>
        <taxon>Rhabditina</taxon>
        <taxon>Diplogasteromorpha</taxon>
        <taxon>Diplogasteroidea</taxon>
        <taxon>Neodiplogasteridae</taxon>
        <taxon>Pristionchus</taxon>
    </lineage>
</organism>
<comment type="caution">
    <text evidence="1">The sequence shown here is derived from an EMBL/GenBank/DDBJ whole genome shotgun (WGS) entry which is preliminary data.</text>
</comment>
<sequence length="346" mass="39508">ASSNCTFPIIFIAMDRNNGVPLLTFQSRVLETLCKTAFDAWNTTISQAFVIHIDELQYYMIKCAKHLTEDEFTAAAKFAAEVNVTQNAIWRRKQLAIQTKMEETFESANHYRERETAELQKLLYEHVNVRDEWLKHICENDQRPETVSDVRRVIEDIEEGKDNHEAEFAQCVGNCDAYFSKFIEMRERSLKESLIAAVKTCINSINHNVDCNISGSSECIREMSESESSRIDNFENAAGRFLEKLCEKIQRSLSEVGTYIAFVPQRSEEFEVNNSRRLKNLVVKLNSDLLTEANLLQDYLSIFPSSRAVGSRRAPSSERQERGGDSPRNGAALLVRLVFSIGCNYS</sequence>
<reference evidence="2" key="1">
    <citation type="submission" date="2022-10" db="EMBL/GenBank/DDBJ databases">
        <title>Genome assembly of Pristionchus species.</title>
        <authorList>
            <person name="Yoshida K."/>
            <person name="Sommer R.J."/>
        </authorList>
    </citation>
    <scope>NUCLEOTIDE SEQUENCE [LARGE SCALE GENOMIC DNA]</scope>
    <source>
        <strain evidence="2">RS5460</strain>
    </source>
</reference>
<feature type="non-terminal residue" evidence="1">
    <location>
        <position position="1"/>
    </location>
</feature>
<proteinExistence type="predicted"/>
<evidence type="ECO:0000313" key="2">
    <source>
        <dbReference type="Proteomes" id="UP001328107"/>
    </source>
</evidence>